<reference evidence="12 13" key="1">
    <citation type="submission" date="2016-10" db="EMBL/GenBank/DDBJ databases">
        <authorList>
            <person name="de Groot N.N."/>
        </authorList>
    </citation>
    <scope>NUCLEOTIDE SEQUENCE [LARGE SCALE GENOMIC DNA]</scope>
    <source>
        <strain evidence="12 13">AB35.6</strain>
    </source>
</reference>
<keyword evidence="5 7" id="KW-0520">NAD</keyword>
<dbReference type="OrthoDB" id="9803238at2"/>
<feature type="binding site" evidence="9">
    <location>
        <position position="210"/>
    </location>
    <ligand>
        <name>substrate</name>
    </ligand>
</feature>
<evidence type="ECO:0000256" key="6">
    <source>
        <dbReference type="ARBA" id="ARBA00047473"/>
    </source>
</evidence>
<feature type="binding site" evidence="9">
    <location>
        <begin position="158"/>
        <end position="161"/>
    </location>
    <ligand>
        <name>substrate</name>
    </ligand>
</feature>
<feature type="binding site" evidence="10">
    <location>
        <position position="271"/>
    </location>
    <ligand>
        <name>NAD(+)</name>
        <dbReference type="ChEBI" id="CHEBI:57540"/>
    </ligand>
</feature>
<evidence type="ECO:0000256" key="9">
    <source>
        <dbReference type="PIRSR" id="PIRSR500134-2"/>
    </source>
</evidence>
<dbReference type="NCBIfam" id="TIGR03026">
    <property type="entry name" value="NDP-sugDHase"/>
    <property type="match status" value="1"/>
</dbReference>
<gene>
    <name evidence="12" type="ORF">SAMN05443244_0722</name>
</gene>
<dbReference type="GO" id="GO:0051287">
    <property type="term" value="F:NAD binding"/>
    <property type="evidence" value="ECO:0007669"/>
    <property type="project" value="InterPro"/>
</dbReference>
<dbReference type="Gene3D" id="1.20.5.170">
    <property type="match status" value="1"/>
</dbReference>
<dbReference type="Pfam" id="PF00984">
    <property type="entry name" value="UDPG_MGDP_dh"/>
    <property type="match status" value="1"/>
</dbReference>
<dbReference type="PROSITE" id="PS51257">
    <property type="entry name" value="PROKAR_LIPOPROTEIN"/>
    <property type="match status" value="1"/>
</dbReference>
<evidence type="ECO:0000256" key="10">
    <source>
        <dbReference type="PIRSR" id="PIRSR500134-3"/>
    </source>
</evidence>
<dbReference type="InterPro" id="IPR014027">
    <property type="entry name" value="UDP-Glc/GDP-Man_DH_C"/>
</dbReference>
<dbReference type="EC" id="1.1.1.22" evidence="3 7"/>
<dbReference type="Proteomes" id="UP000182409">
    <property type="component" value="Unassembled WGS sequence"/>
</dbReference>
<feature type="binding site" evidence="10">
    <location>
        <position position="41"/>
    </location>
    <ligand>
        <name>NAD(+)</name>
        <dbReference type="ChEBI" id="CHEBI:57540"/>
    </ligand>
</feature>
<dbReference type="SUPFAM" id="SSF52413">
    <property type="entry name" value="UDP-glucose/GDP-mannose dehydrogenase C-terminal domain"/>
    <property type="match status" value="1"/>
</dbReference>
<dbReference type="UniPathway" id="UPA00038">
    <property type="reaction ID" value="UER00491"/>
</dbReference>
<dbReference type="SUPFAM" id="SSF51735">
    <property type="entry name" value="NAD(P)-binding Rossmann-fold domains"/>
    <property type="match status" value="1"/>
</dbReference>
<comment type="catalytic activity">
    <reaction evidence="6 7">
        <text>UDP-alpha-D-glucose + 2 NAD(+) + H2O = UDP-alpha-D-glucuronate + 2 NADH + 3 H(+)</text>
        <dbReference type="Rhea" id="RHEA:23596"/>
        <dbReference type="ChEBI" id="CHEBI:15377"/>
        <dbReference type="ChEBI" id="CHEBI:15378"/>
        <dbReference type="ChEBI" id="CHEBI:57540"/>
        <dbReference type="ChEBI" id="CHEBI:57945"/>
        <dbReference type="ChEBI" id="CHEBI:58052"/>
        <dbReference type="ChEBI" id="CHEBI:58885"/>
        <dbReference type="EC" id="1.1.1.22"/>
    </reaction>
</comment>
<evidence type="ECO:0000256" key="4">
    <source>
        <dbReference type="ARBA" id="ARBA00023002"/>
    </source>
</evidence>
<dbReference type="PIRSF" id="PIRSF500134">
    <property type="entry name" value="UDPglc_DH_bac"/>
    <property type="match status" value="1"/>
</dbReference>
<dbReference type="InterPro" id="IPR036220">
    <property type="entry name" value="UDP-Glc/GDP-Man_DH_C_sf"/>
</dbReference>
<dbReference type="GO" id="GO:0003979">
    <property type="term" value="F:UDP-glucose 6-dehydrogenase activity"/>
    <property type="evidence" value="ECO:0007669"/>
    <property type="project" value="UniProtKB-EC"/>
</dbReference>
<dbReference type="RefSeq" id="WP_074655744.1">
    <property type="nucleotide sequence ID" value="NZ_FNSD01000001.1"/>
</dbReference>
<evidence type="ECO:0000256" key="3">
    <source>
        <dbReference type="ARBA" id="ARBA00012954"/>
    </source>
</evidence>
<dbReference type="Pfam" id="PF03721">
    <property type="entry name" value="UDPG_MGDP_dh_N"/>
    <property type="match status" value="1"/>
</dbReference>
<dbReference type="AlphaFoldDB" id="A0A1H4JNG2"/>
<feature type="binding site" evidence="10">
    <location>
        <position position="161"/>
    </location>
    <ligand>
        <name>NAD(+)</name>
        <dbReference type="ChEBI" id="CHEBI:57540"/>
    </ligand>
</feature>
<evidence type="ECO:0000313" key="13">
    <source>
        <dbReference type="Proteomes" id="UP000182409"/>
    </source>
</evidence>
<accession>A0A1H4JNG2</accession>
<feature type="binding site" evidence="10">
    <location>
        <position position="130"/>
    </location>
    <ligand>
        <name>NAD(+)</name>
        <dbReference type="ChEBI" id="CHEBI:57540"/>
    </ligand>
</feature>
<feature type="binding site" evidence="9">
    <location>
        <position position="265"/>
    </location>
    <ligand>
        <name>substrate</name>
    </ligand>
</feature>
<dbReference type="PANTHER" id="PTHR43750">
    <property type="entry name" value="UDP-GLUCOSE 6-DEHYDROGENASE TUAD"/>
    <property type="match status" value="1"/>
</dbReference>
<dbReference type="SMART" id="SM00984">
    <property type="entry name" value="UDPG_MGDP_dh_C"/>
    <property type="match status" value="1"/>
</dbReference>
<feature type="binding site" evidence="10">
    <location>
        <position position="92"/>
    </location>
    <ligand>
        <name>NAD(+)</name>
        <dbReference type="ChEBI" id="CHEBI:57540"/>
    </ligand>
</feature>
<evidence type="ECO:0000256" key="8">
    <source>
        <dbReference type="PIRSR" id="PIRSR500134-1"/>
    </source>
</evidence>
<comment type="similarity">
    <text evidence="2 7">Belongs to the UDP-glucose/GDP-mannose dehydrogenase family.</text>
</comment>
<dbReference type="Gene3D" id="3.40.50.720">
    <property type="entry name" value="NAD(P)-binding Rossmann-like Domain"/>
    <property type="match status" value="2"/>
</dbReference>
<feature type="binding site" evidence="10">
    <location>
        <position position="331"/>
    </location>
    <ligand>
        <name>NAD(+)</name>
        <dbReference type="ChEBI" id="CHEBI:57540"/>
    </ligand>
</feature>
<proteinExistence type="inferred from homology"/>
<dbReference type="InterPro" id="IPR008927">
    <property type="entry name" value="6-PGluconate_DH-like_C_sf"/>
</dbReference>
<dbReference type="GO" id="GO:0006065">
    <property type="term" value="P:UDP-glucuronate biosynthetic process"/>
    <property type="evidence" value="ECO:0007669"/>
    <property type="project" value="UniProtKB-UniPathway"/>
</dbReference>
<dbReference type="InterPro" id="IPR028357">
    <property type="entry name" value="UDPglc_DH_bac"/>
</dbReference>
<organism evidence="12 13">
    <name type="scientific">Terriglobus roseus</name>
    <dbReference type="NCBI Taxonomy" id="392734"/>
    <lineage>
        <taxon>Bacteria</taxon>
        <taxon>Pseudomonadati</taxon>
        <taxon>Acidobacteriota</taxon>
        <taxon>Terriglobia</taxon>
        <taxon>Terriglobales</taxon>
        <taxon>Acidobacteriaceae</taxon>
        <taxon>Terriglobus</taxon>
    </lineage>
</organism>
<dbReference type="SUPFAM" id="SSF48179">
    <property type="entry name" value="6-phosphogluconate dehydrogenase C-terminal domain-like"/>
    <property type="match status" value="1"/>
</dbReference>
<dbReference type="InterPro" id="IPR014026">
    <property type="entry name" value="UDP-Glc/GDP-Man_DH_dimer"/>
</dbReference>
<protein>
    <recommendedName>
        <fullName evidence="3 7">UDP-glucose 6-dehydrogenase</fullName>
        <ecNumber evidence="3 7">1.1.1.22</ecNumber>
    </recommendedName>
</protein>
<feature type="binding site" evidence="10">
    <location>
        <position position="36"/>
    </location>
    <ligand>
        <name>NAD(+)</name>
        <dbReference type="ChEBI" id="CHEBI:57540"/>
    </ligand>
</feature>
<dbReference type="GO" id="GO:0000271">
    <property type="term" value="P:polysaccharide biosynthetic process"/>
    <property type="evidence" value="ECO:0007669"/>
    <property type="project" value="InterPro"/>
</dbReference>
<dbReference type="Pfam" id="PF03720">
    <property type="entry name" value="UDPG_MGDP_dh_C"/>
    <property type="match status" value="1"/>
</dbReference>
<evidence type="ECO:0000259" key="11">
    <source>
        <dbReference type="SMART" id="SM00984"/>
    </source>
</evidence>
<dbReference type="InterPro" id="IPR001732">
    <property type="entry name" value="UDP-Glc/GDP-Man_DH_N"/>
</dbReference>
<dbReference type="PIRSF" id="PIRSF000124">
    <property type="entry name" value="UDPglc_GDPman_dh"/>
    <property type="match status" value="1"/>
</dbReference>
<feature type="active site" description="Nucleophile" evidence="8">
    <location>
        <position position="268"/>
    </location>
</feature>
<evidence type="ECO:0000256" key="7">
    <source>
        <dbReference type="PIRNR" id="PIRNR000124"/>
    </source>
</evidence>
<evidence type="ECO:0000256" key="1">
    <source>
        <dbReference type="ARBA" id="ARBA00004701"/>
    </source>
</evidence>
<dbReference type="InterPro" id="IPR036291">
    <property type="entry name" value="NAD(P)-bd_dom_sf"/>
</dbReference>
<keyword evidence="4 7" id="KW-0560">Oxidoreductase</keyword>
<evidence type="ECO:0000256" key="2">
    <source>
        <dbReference type="ARBA" id="ARBA00006601"/>
    </source>
</evidence>
<dbReference type="EMBL" id="FNSD01000001">
    <property type="protein sequence ID" value="SEB47803.1"/>
    <property type="molecule type" value="Genomic_DNA"/>
</dbReference>
<dbReference type="PANTHER" id="PTHR43750:SF1">
    <property type="entry name" value="GDP-MANNOSE 6-DEHYDROGENASE"/>
    <property type="match status" value="1"/>
</dbReference>
<feature type="binding site" evidence="9">
    <location>
        <begin position="257"/>
        <end position="261"/>
    </location>
    <ligand>
        <name>substrate</name>
    </ligand>
</feature>
<feature type="binding site" evidence="9">
    <location>
        <position position="324"/>
    </location>
    <ligand>
        <name>substrate</name>
    </ligand>
</feature>
<sequence length="432" mass="46457">MESASSKNVIVMGLGYVGCVSSACLASLGHKVLGVDRDQYKVSTINQRRSPFYEPGLEELIEQNVSAGRLRAGGLDAEAIAQADVVLLCVGTPSQANGNIDLSQLRRVCAEIADLMQPRERPLVVTVRSTVFPGTCESLQETIFSSHANVAVASNPEFLREGTAVKDFLEPSLLVVGGTTEAAAELVAGLYDGLPVERAVVSLRTAEMIKYACNAFHAVKIGFANEIGSLAAELGVDPMQVMETMCKDVKLNISPAYMKPGFAFGGSCLPKDLRALTFRASRLDVKLPMLEAVLPANEEHLRRSIRDIFALPGKRIGIFGLAFKEDTDDLRESPVITIVEHLLGKGRETRIFDPHIRLDEIYGSNLSFVVSALPHIGRLMERTLDGLLGAVDAIVIAQKPTAETAAAIRNSGLPVLDLTKLSLKPSRPPAAN</sequence>
<dbReference type="InterPro" id="IPR017476">
    <property type="entry name" value="UDP-Glc/GDP-Man"/>
</dbReference>
<evidence type="ECO:0000313" key="12">
    <source>
        <dbReference type="EMBL" id="SEB47803.1"/>
    </source>
</evidence>
<comment type="pathway">
    <text evidence="1">Nucleotide-sugar biosynthesis; UDP-alpha-D-glucuronate biosynthesis; UDP-alpha-D-glucuronate from UDP-alpha-D-glucose: step 1/1.</text>
</comment>
<name>A0A1H4JNG2_9BACT</name>
<feature type="domain" description="UDP-glucose/GDP-mannose dehydrogenase C-terminal" evidence="11">
    <location>
        <begin position="317"/>
        <end position="418"/>
    </location>
</feature>
<evidence type="ECO:0000256" key="5">
    <source>
        <dbReference type="ARBA" id="ARBA00023027"/>
    </source>
</evidence>